<dbReference type="STRING" id="395495.Lcho_3824"/>
<evidence type="ECO:0000313" key="3">
    <source>
        <dbReference type="Proteomes" id="UP000001693"/>
    </source>
</evidence>
<dbReference type="Proteomes" id="UP000001693">
    <property type="component" value="Chromosome"/>
</dbReference>
<feature type="transmembrane region" description="Helical" evidence="1">
    <location>
        <begin position="7"/>
        <end position="28"/>
    </location>
</feature>
<keyword evidence="3" id="KW-1185">Reference proteome</keyword>
<evidence type="ECO:0000256" key="1">
    <source>
        <dbReference type="SAM" id="Phobius"/>
    </source>
</evidence>
<proteinExistence type="predicted"/>
<dbReference type="EMBL" id="CP001013">
    <property type="protein sequence ID" value="ACB36078.1"/>
    <property type="molecule type" value="Genomic_DNA"/>
</dbReference>
<dbReference type="HOGENOM" id="CLU_162755_2_1_4"/>
<keyword evidence="1" id="KW-0812">Transmembrane</keyword>
<reference evidence="2 3" key="1">
    <citation type="submission" date="2008-03" db="EMBL/GenBank/DDBJ databases">
        <title>Complete sequence of Leptothrix cholodnii SP-6.</title>
        <authorList>
            <consortium name="US DOE Joint Genome Institute"/>
            <person name="Copeland A."/>
            <person name="Lucas S."/>
            <person name="Lapidus A."/>
            <person name="Glavina del Rio T."/>
            <person name="Dalin E."/>
            <person name="Tice H."/>
            <person name="Bruce D."/>
            <person name="Goodwin L."/>
            <person name="Pitluck S."/>
            <person name="Chertkov O."/>
            <person name="Brettin T."/>
            <person name="Detter J.C."/>
            <person name="Han C."/>
            <person name="Kuske C.R."/>
            <person name="Schmutz J."/>
            <person name="Larimer F."/>
            <person name="Land M."/>
            <person name="Hauser L."/>
            <person name="Kyrpides N."/>
            <person name="Lykidis A."/>
            <person name="Emerson D."/>
            <person name="Richardson P."/>
        </authorList>
    </citation>
    <scope>NUCLEOTIDE SEQUENCE [LARGE SCALE GENOMIC DNA]</scope>
    <source>
        <strain evidence="3">ATCC 51168 / LMG 8142 / SP-6</strain>
    </source>
</reference>
<organism evidence="2 3">
    <name type="scientific">Leptothrix cholodnii (strain ATCC 51168 / LMG 8142 / SP-6)</name>
    <name type="common">Leptothrix discophora (strain SP-6)</name>
    <dbReference type="NCBI Taxonomy" id="395495"/>
    <lineage>
        <taxon>Bacteria</taxon>
        <taxon>Pseudomonadati</taxon>
        <taxon>Pseudomonadota</taxon>
        <taxon>Betaproteobacteria</taxon>
        <taxon>Burkholderiales</taxon>
        <taxon>Sphaerotilaceae</taxon>
        <taxon>Leptothrix</taxon>
    </lineage>
</organism>
<dbReference type="AlphaFoldDB" id="B1Y6Q0"/>
<keyword evidence="1" id="KW-1133">Transmembrane helix</keyword>
<keyword evidence="1" id="KW-0472">Membrane</keyword>
<dbReference type="InterPro" id="IPR021313">
    <property type="entry name" value="DUF2909"/>
</dbReference>
<evidence type="ECO:0000313" key="2">
    <source>
        <dbReference type="EMBL" id="ACB36078.1"/>
    </source>
</evidence>
<gene>
    <name evidence="2" type="ordered locus">Lcho_3824</name>
</gene>
<protein>
    <recommendedName>
        <fullName evidence="4">Transmembrane protein</fullName>
    </recommendedName>
</protein>
<dbReference type="Pfam" id="PF11137">
    <property type="entry name" value="DUF2909"/>
    <property type="match status" value="1"/>
</dbReference>
<accession>B1Y6Q0</accession>
<sequence>MARALAVRVGLSVTVFLFVLLSYLMGWIQPTGLPVGR</sequence>
<dbReference type="KEGG" id="lch:Lcho_3824"/>
<evidence type="ECO:0008006" key="4">
    <source>
        <dbReference type="Google" id="ProtNLM"/>
    </source>
</evidence>
<name>B1Y6Q0_LEPCP</name>